<dbReference type="GO" id="GO:0016787">
    <property type="term" value="F:hydrolase activity"/>
    <property type="evidence" value="ECO:0007669"/>
    <property type="project" value="UniProtKB-KW"/>
</dbReference>
<dbReference type="eggNOG" id="COG0596">
    <property type="taxonomic scope" value="Bacteria"/>
</dbReference>
<sequence length="266" mass="28469">MSAGFTPSHRGGSGPPLVCLHGFTDTWRTWELVLDALEREHDVLAPTLIGHAGGPPLMNGAVTAELLADGVERAMDAAGFATAHIAGNSLGGWVALQLAARGRAESVVALAPAGGWARGDDSFRATLAHFETMQEQVRAALPHAASIVATPQGRRLATQFITTNWEHIPADLIVHQMRGVAGCAVRPLADYAAREGYDLDAERIDCPVRIVWGTADKILAWPSTAARFRDDWLPHADWVELDGVGHCPQLDVPLETAELILGFTAR</sequence>
<organism evidence="3 4">
    <name type="scientific">Conexibacter woesei (strain DSM 14684 / CCUG 47730 / CIP 108061 / JCM 11494 / NBRC 100937 / ID131577)</name>
    <dbReference type="NCBI Taxonomy" id="469383"/>
    <lineage>
        <taxon>Bacteria</taxon>
        <taxon>Bacillati</taxon>
        <taxon>Actinomycetota</taxon>
        <taxon>Thermoleophilia</taxon>
        <taxon>Solirubrobacterales</taxon>
        <taxon>Conexibacteraceae</taxon>
        <taxon>Conexibacter</taxon>
    </lineage>
</organism>
<keyword evidence="4" id="KW-1185">Reference proteome</keyword>
<dbReference type="InterPro" id="IPR000073">
    <property type="entry name" value="AB_hydrolase_1"/>
</dbReference>
<dbReference type="PANTHER" id="PTHR43798:SF31">
    <property type="entry name" value="AB HYDROLASE SUPERFAMILY PROTEIN YCLE"/>
    <property type="match status" value="1"/>
</dbReference>
<dbReference type="PANTHER" id="PTHR43798">
    <property type="entry name" value="MONOACYLGLYCEROL LIPASE"/>
    <property type="match status" value="1"/>
</dbReference>
<name>D3F744_CONWI</name>
<evidence type="ECO:0000313" key="3">
    <source>
        <dbReference type="EMBL" id="ADB48815.1"/>
    </source>
</evidence>
<dbReference type="ESTHER" id="conwi-d3f744">
    <property type="family name" value="6_AlphaBeta_hydrolase"/>
</dbReference>
<dbReference type="HOGENOM" id="CLU_020336_13_7_11"/>
<protein>
    <submittedName>
        <fullName evidence="3">Alpha/beta hydrolase fold protein</fullName>
    </submittedName>
</protein>
<evidence type="ECO:0000313" key="4">
    <source>
        <dbReference type="Proteomes" id="UP000008229"/>
    </source>
</evidence>
<proteinExistence type="predicted"/>
<dbReference type="Proteomes" id="UP000008229">
    <property type="component" value="Chromosome"/>
</dbReference>
<evidence type="ECO:0000256" key="1">
    <source>
        <dbReference type="ARBA" id="ARBA00022801"/>
    </source>
</evidence>
<reference evidence="4" key="2">
    <citation type="submission" date="2010-01" db="EMBL/GenBank/DDBJ databases">
        <title>The complete genome of Conexibacter woesei DSM 14684.</title>
        <authorList>
            <consortium name="US DOE Joint Genome Institute (JGI-PGF)"/>
            <person name="Lucas S."/>
            <person name="Copeland A."/>
            <person name="Lapidus A."/>
            <person name="Glavina del Rio T."/>
            <person name="Dalin E."/>
            <person name="Tice H."/>
            <person name="Bruce D."/>
            <person name="Goodwin L."/>
            <person name="Pitluck S."/>
            <person name="Kyrpides N."/>
            <person name="Mavromatis K."/>
            <person name="Ivanova N."/>
            <person name="Mikhailova N."/>
            <person name="Chertkov O."/>
            <person name="Brettin T."/>
            <person name="Detter J.C."/>
            <person name="Han C."/>
            <person name="Larimer F."/>
            <person name="Land M."/>
            <person name="Hauser L."/>
            <person name="Markowitz V."/>
            <person name="Cheng J.-F."/>
            <person name="Hugenholtz P."/>
            <person name="Woyke T."/>
            <person name="Wu D."/>
            <person name="Pukall R."/>
            <person name="Steenblock K."/>
            <person name="Schneider S."/>
            <person name="Klenk H.-P."/>
            <person name="Eisen J.A."/>
        </authorList>
    </citation>
    <scope>NUCLEOTIDE SEQUENCE [LARGE SCALE GENOMIC DNA]</scope>
    <source>
        <strain evidence="4">DSM 14684 / CIP 108061 / JCM 11494 / NBRC 100937 / ID131577</strain>
    </source>
</reference>
<feature type="domain" description="AB hydrolase-1" evidence="2">
    <location>
        <begin position="17"/>
        <end position="258"/>
    </location>
</feature>
<dbReference type="STRING" id="469383.Cwoe_0379"/>
<dbReference type="InterPro" id="IPR050266">
    <property type="entry name" value="AB_hydrolase_sf"/>
</dbReference>
<dbReference type="RefSeq" id="WP_012931868.1">
    <property type="nucleotide sequence ID" value="NC_013739.1"/>
</dbReference>
<dbReference type="OrthoDB" id="27092at2"/>
<reference evidence="3 4" key="1">
    <citation type="journal article" date="2010" name="Stand. Genomic Sci.">
        <title>Complete genome sequence of Conexibacter woesei type strain (ID131577).</title>
        <authorList>
            <person name="Pukall R."/>
            <person name="Lapidus A."/>
            <person name="Glavina Del Rio T."/>
            <person name="Copeland A."/>
            <person name="Tice H."/>
            <person name="Cheng J.-F."/>
            <person name="Lucas S."/>
            <person name="Chen F."/>
            <person name="Nolan M."/>
            <person name="Bruce D."/>
            <person name="Goodwin L."/>
            <person name="Pitluck S."/>
            <person name="Mavromatis K."/>
            <person name="Ivanova N."/>
            <person name="Ovchinnikova G."/>
            <person name="Pati A."/>
            <person name="Chen A."/>
            <person name="Palaniappan K."/>
            <person name="Land M."/>
            <person name="Hauser L."/>
            <person name="Chang Y.-J."/>
            <person name="Jeffries C.D."/>
            <person name="Chain P."/>
            <person name="Meincke L."/>
            <person name="Sims D."/>
            <person name="Brettin T."/>
            <person name="Detter J.C."/>
            <person name="Rohde M."/>
            <person name="Goeker M."/>
            <person name="Bristow J."/>
            <person name="Eisen J.A."/>
            <person name="Markowitz V."/>
            <person name="Kyrpides N.C."/>
            <person name="Klenk H.-P."/>
            <person name="Hugenholtz P."/>
        </authorList>
    </citation>
    <scope>NUCLEOTIDE SEQUENCE [LARGE SCALE GENOMIC DNA]</scope>
    <source>
        <strain evidence="4">DSM 14684 / CIP 108061 / JCM 11494 / NBRC 100937 / ID131577</strain>
    </source>
</reference>
<dbReference type="EMBL" id="CP001854">
    <property type="protein sequence ID" value="ADB48815.1"/>
    <property type="molecule type" value="Genomic_DNA"/>
</dbReference>
<dbReference type="KEGG" id="cwo:Cwoe_0379"/>
<gene>
    <name evidence="3" type="ordered locus">Cwoe_0379</name>
</gene>
<dbReference type="AlphaFoldDB" id="D3F744"/>
<dbReference type="Pfam" id="PF12697">
    <property type="entry name" value="Abhydrolase_6"/>
    <property type="match status" value="1"/>
</dbReference>
<keyword evidence="1 3" id="KW-0378">Hydrolase</keyword>
<accession>D3F744</accession>
<evidence type="ECO:0000259" key="2">
    <source>
        <dbReference type="Pfam" id="PF12697"/>
    </source>
</evidence>
<dbReference type="InterPro" id="IPR029058">
    <property type="entry name" value="AB_hydrolase_fold"/>
</dbReference>
<dbReference type="Gene3D" id="3.40.50.1820">
    <property type="entry name" value="alpha/beta hydrolase"/>
    <property type="match status" value="1"/>
</dbReference>
<dbReference type="SUPFAM" id="SSF53474">
    <property type="entry name" value="alpha/beta-Hydrolases"/>
    <property type="match status" value="1"/>
</dbReference>
<dbReference type="GO" id="GO:0016020">
    <property type="term" value="C:membrane"/>
    <property type="evidence" value="ECO:0007669"/>
    <property type="project" value="TreeGrafter"/>
</dbReference>